<keyword evidence="10" id="KW-1185">Reference proteome</keyword>
<dbReference type="GO" id="GO:0006289">
    <property type="term" value="P:nucleotide-excision repair"/>
    <property type="evidence" value="ECO:0007669"/>
    <property type="project" value="TreeGrafter"/>
</dbReference>
<dbReference type="Proteomes" id="UP000818029">
    <property type="component" value="Chromosome D05"/>
</dbReference>
<dbReference type="PANTHER" id="PTHR11472">
    <property type="entry name" value="DNA REPAIR DEAD HELICASE RAD3/XP-D SUBFAMILY MEMBER"/>
    <property type="match status" value="1"/>
</dbReference>
<feature type="domain" description="Helicase ATP-binding" evidence="9">
    <location>
        <begin position="1"/>
        <end position="99"/>
    </location>
</feature>
<dbReference type="GO" id="GO:0005524">
    <property type="term" value="F:ATP binding"/>
    <property type="evidence" value="ECO:0007669"/>
    <property type="project" value="UniProtKB-KW"/>
</dbReference>
<evidence type="ECO:0000256" key="7">
    <source>
        <dbReference type="ARBA" id="ARBA00023014"/>
    </source>
</evidence>
<dbReference type="GO" id="GO:0046872">
    <property type="term" value="F:metal ion binding"/>
    <property type="evidence" value="ECO:0007669"/>
    <property type="project" value="UniProtKB-KW"/>
</dbReference>
<name>A0A1U8JC89_GOSHI</name>
<dbReference type="InterPro" id="IPR006555">
    <property type="entry name" value="ATP-dep_Helicase_C"/>
</dbReference>
<gene>
    <name evidence="11" type="primary">LOC107905720</name>
</gene>
<keyword evidence="5" id="KW-0067">ATP-binding</keyword>
<evidence type="ECO:0000313" key="11">
    <source>
        <dbReference type="RefSeq" id="XP_016687931.2"/>
    </source>
</evidence>
<dbReference type="GO" id="GO:1990918">
    <property type="term" value="P:double-strand break repair involved in meiotic recombination"/>
    <property type="evidence" value="ECO:0007669"/>
    <property type="project" value="TreeGrafter"/>
</dbReference>
<dbReference type="GO" id="GO:0051539">
    <property type="term" value="F:4 iron, 4 sulfur cluster binding"/>
    <property type="evidence" value="ECO:0007669"/>
    <property type="project" value="UniProtKB-KW"/>
</dbReference>
<dbReference type="GeneID" id="107905720"/>
<keyword evidence="1" id="KW-0479">Metal-binding</keyword>
<reference evidence="11" key="2">
    <citation type="submission" date="2025-08" db="UniProtKB">
        <authorList>
            <consortium name="RefSeq"/>
        </authorList>
    </citation>
    <scope>IDENTIFICATION</scope>
</reference>
<dbReference type="Gene3D" id="3.40.50.300">
    <property type="entry name" value="P-loop containing nucleotide triphosphate hydrolases"/>
    <property type="match status" value="2"/>
</dbReference>
<accession>A0A1U8JC89</accession>
<keyword evidence="7" id="KW-0411">Iron-sulfur</keyword>
<dbReference type="GO" id="GO:0003678">
    <property type="term" value="F:DNA helicase activity"/>
    <property type="evidence" value="ECO:0007669"/>
    <property type="project" value="InterPro"/>
</dbReference>
<dbReference type="SMART" id="SM00491">
    <property type="entry name" value="HELICc2"/>
    <property type="match status" value="1"/>
</dbReference>
<dbReference type="GO" id="GO:0005634">
    <property type="term" value="C:nucleus"/>
    <property type="evidence" value="ECO:0007669"/>
    <property type="project" value="UniProtKB-SubCell"/>
</dbReference>
<dbReference type="RefSeq" id="XP_016687931.2">
    <property type="nucleotide sequence ID" value="XM_016832442.2"/>
</dbReference>
<evidence type="ECO:0000256" key="2">
    <source>
        <dbReference type="ARBA" id="ARBA00022741"/>
    </source>
</evidence>
<dbReference type="GO" id="GO:0003677">
    <property type="term" value="F:DNA binding"/>
    <property type="evidence" value="ECO:0007669"/>
    <property type="project" value="InterPro"/>
</dbReference>
<dbReference type="SMR" id="A0A1U8JC89"/>
<keyword evidence="4" id="KW-0347">Helicase</keyword>
<evidence type="ECO:0000256" key="8">
    <source>
        <dbReference type="ARBA" id="ARBA00023235"/>
    </source>
</evidence>
<dbReference type="CDD" id="cd18788">
    <property type="entry name" value="SF2_C_XPD"/>
    <property type="match status" value="1"/>
</dbReference>
<evidence type="ECO:0000259" key="9">
    <source>
        <dbReference type="PROSITE" id="PS51193"/>
    </source>
</evidence>
<keyword evidence="8" id="KW-0413">Isomerase</keyword>
<protein>
    <submittedName>
        <fullName evidence="11">Fanconi anemia group J protein homolog isoform X2</fullName>
    </submittedName>
</protein>
<dbReference type="SUPFAM" id="SSF52540">
    <property type="entry name" value="P-loop containing nucleoside triphosphate hydrolases"/>
    <property type="match status" value="1"/>
</dbReference>
<evidence type="ECO:0000256" key="1">
    <source>
        <dbReference type="ARBA" id="ARBA00022723"/>
    </source>
</evidence>
<organism evidence="10 11">
    <name type="scientific">Gossypium hirsutum</name>
    <name type="common">Upland cotton</name>
    <name type="synonym">Gossypium mexicanum</name>
    <dbReference type="NCBI Taxonomy" id="3635"/>
    <lineage>
        <taxon>Eukaryota</taxon>
        <taxon>Viridiplantae</taxon>
        <taxon>Streptophyta</taxon>
        <taxon>Embryophyta</taxon>
        <taxon>Tracheophyta</taxon>
        <taxon>Spermatophyta</taxon>
        <taxon>Magnoliopsida</taxon>
        <taxon>eudicotyledons</taxon>
        <taxon>Gunneridae</taxon>
        <taxon>Pentapetalae</taxon>
        <taxon>rosids</taxon>
        <taxon>malvids</taxon>
        <taxon>Malvales</taxon>
        <taxon>Malvaceae</taxon>
        <taxon>Malvoideae</taxon>
        <taxon>Gossypium</taxon>
    </lineage>
</organism>
<keyword evidence="6" id="KW-0408">Iron</keyword>
<dbReference type="Pfam" id="PF06733">
    <property type="entry name" value="DEAD_2"/>
    <property type="match status" value="1"/>
</dbReference>
<proteinExistence type="predicted"/>
<dbReference type="GO" id="GO:0016818">
    <property type="term" value="F:hydrolase activity, acting on acid anhydrides, in phosphorus-containing anhydrides"/>
    <property type="evidence" value="ECO:0007669"/>
    <property type="project" value="InterPro"/>
</dbReference>
<reference evidence="10" key="1">
    <citation type="journal article" date="2020" name="Nat. Genet.">
        <title>Genomic diversifications of five Gossypium allopolyploid species and their impact on cotton improvement.</title>
        <authorList>
            <person name="Chen Z.J."/>
            <person name="Sreedasyam A."/>
            <person name="Ando A."/>
            <person name="Song Q."/>
            <person name="De Santiago L.M."/>
            <person name="Hulse-Kemp A.M."/>
            <person name="Ding M."/>
            <person name="Ye W."/>
            <person name="Kirkbride R.C."/>
            <person name="Jenkins J."/>
            <person name="Plott C."/>
            <person name="Lovell J."/>
            <person name="Lin Y.M."/>
            <person name="Vaughn R."/>
            <person name="Liu B."/>
            <person name="Simpson S."/>
            <person name="Scheffler B.E."/>
            <person name="Wen L."/>
            <person name="Saski C.A."/>
            <person name="Grover C.E."/>
            <person name="Hu G."/>
            <person name="Conover J.L."/>
            <person name="Carlson J.W."/>
            <person name="Shu S."/>
            <person name="Boston L.B."/>
            <person name="Williams M."/>
            <person name="Peterson D.G."/>
            <person name="McGee K."/>
            <person name="Jones D.C."/>
            <person name="Wendel J.F."/>
            <person name="Stelly D.M."/>
            <person name="Grimwood J."/>
            <person name="Schmutz J."/>
        </authorList>
    </citation>
    <scope>NUCLEOTIDE SEQUENCE [LARGE SCALE GENOMIC DNA]</scope>
    <source>
        <strain evidence="10">cv. TM-1</strain>
    </source>
</reference>
<dbReference type="InterPro" id="IPR027417">
    <property type="entry name" value="P-loop_NTPase"/>
</dbReference>
<evidence type="ECO:0000256" key="6">
    <source>
        <dbReference type="ARBA" id="ARBA00023004"/>
    </source>
</evidence>
<dbReference type="AlphaFoldDB" id="A0A1U8JC89"/>
<dbReference type="InterPro" id="IPR010614">
    <property type="entry name" value="RAD3-like_helicase_DEAD"/>
</dbReference>
<dbReference type="PANTHER" id="PTHR11472:SF47">
    <property type="entry name" value="FANCONI ANEMIA GROUP J PROTEIN"/>
    <property type="match status" value="1"/>
</dbReference>
<evidence type="ECO:0000256" key="3">
    <source>
        <dbReference type="ARBA" id="ARBA00022801"/>
    </source>
</evidence>
<dbReference type="PROSITE" id="PS51193">
    <property type="entry name" value="HELICASE_ATP_BIND_2"/>
    <property type="match status" value="1"/>
</dbReference>
<dbReference type="InterPro" id="IPR045028">
    <property type="entry name" value="DinG/Rad3-like"/>
</dbReference>
<dbReference type="Pfam" id="PF13307">
    <property type="entry name" value="Helicase_C_2"/>
    <property type="match status" value="1"/>
</dbReference>
<dbReference type="InterPro" id="IPR014013">
    <property type="entry name" value="Helic_SF1/SF2_ATP-bd_DinG/Rad3"/>
</dbReference>
<evidence type="ECO:0000256" key="5">
    <source>
        <dbReference type="ARBA" id="ARBA00022840"/>
    </source>
</evidence>
<keyword evidence="3" id="KW-0378">Hydrolase</keyword>
<evidence type="ECO:0000313" key="10">
    <source>
        <dbReference type="Proteomes" id="UP000818029"/>
    </source>
</evidence>
<keyword evidence="2" id="KW-0547">Nucleotide-binding</keyword>
<sequence length="950" mass="106399">MADDAQLIFCPYSYIINLVIRGAMDVDIKGAIIVLDEAHNLEDIAREGGSVDLEEDALHKLQMELHQLKMIKADVYQPLSEMIMNLISWIEQTKSKLEATNESKHYFSSWTGDKAVRQLQEANISQQFFPVLLECATKAIRAASDTESDVLHLSGMSVITLEGLFSSLTYFFSRDGSHIFDYQLALQRYFKKDEKNASGSWTCSLGLWCLNPSVVFRDVSDLSLSVILTSGTLSPMNSFSSELGVQFGNCLEAPHVIDIKSQVWSAVISHGPDNYQLDASYKTADQYAFQDSLGKSLEEIFKIVPGGCLVFFPSYKLMKKLCDRWHNTGQWSQLKARKPLFVEPRGGNQEEFETVLKGYYNSVSRVKKPVLRKKRRIKRTDDNVVESAEVTSPRGAAFLAVFRGKVSEGIDFSDDNARVVIAVGIPFPNINDKQIELKKKYNNTYRSSKNLLSGNEWYCQQAFRALNQALGRCIRHRYDYGAIILLDWRFQDEKNRAHISKWLRPSIRMYGSFEKSLDELRSFFREVKDLVSKNKQLSSLAKYDTTFPQMKPQSDIAAQTRVQADKDEKTCTECIDLECNSPKDSGCFEASTMTFSNEDQDLLVVKETPVVNAGICVASPGSVTKDANSGSTIIQASTNSPDQFLFHPMSSTNPNEVPSVFESTITPGKDADQNTPLNLSVCSYMQKRRKPISSTFINLVDEENSDISAQIPGSTNFEGLTNGDMLRRIDFSFETSSAENDYPKETNVPRPLATGNTIPVMDKRLQIFCLLCRSPLGRPENNLYLSFSLTVSSKVYLLSLFKERLTSCDSNTPPTVPVIVTDISSVDPRLCNGTLEGDREQGTWREEDGCVFKKVFCPFCTNPNNCLGVQIKAADEKNVQLLNKVMLYHGSVVIGHSEAAGDQAAKDKVNGSSTKKTTILKSIEKFAYSPKQTDLGGWRTTKSKLKLSKK</sequence>
<evidence type="ECO:0000256" key="4">
    <source>
        <dbReference type="ARBA" id="ARBA00022806"/>
    </source>
</evidence>